<evidence type="ECO:0000256" key="3">
    <source>
        <dbReference type="SAM" id="MobiDB-lite"/>
    </source>
</evidence>
<comment type="similarity">
    <text evidence="1">Belongs to the beta type-B retroviral polymerase family. HERV class-II K(HML-2) pol subfamily.</text>
</comment>
<dbReference type="AlphaFoldDB" id="A0A9W2XX63"/>
<feature type="compositionally biased region" description="Low complexity" evidence="3">
    <location>
        <begin position="172"/>
        <end position="191"/>
    </location>
</feature>
<dbReference type="InterPro" id="IPR043128">
    <property type="entry name" value="Rev_trsase/Diguanyl_cyclase"/>
</dbReference>
<evidence type="ECO:0000313" key="6">
    <source>
        <dbReference type="Proteomes" id="UP000515150"/>
    </source>
</evidence>
<evidence type="ECO:0000313" key="7">
    <source>
        <dbReference type="RefSeq" id="XP_055366241.1"/>
    </source>
</evidence>
<dbReference type="Pfam" id="PF17919">
    <property type="entry name" value="RT_RNaseH_2"/>
    <property type="match status" value="1"/>
</dbReference>
<feature type="compositionally biased region" description="Pro residues" evidence="3">
    <location>
        <begin position="161"/>
        <end position="171"/>
    </location>
</feature>
<dbReference type="PANTHER" id="PTHR33064">
    <property type="entry name" value="POL PROTEIN"/>
    <property type="match status" value="1"/>
</dbReference>
<feature type="region of interest" description="Disordered" evidence="3">
    <location>
        <begin position="427"/>
        <end position="479"/>
    </location>
</feature>
<feature type="region of interest" description="Disordered" evidence="3">
    <location>
        <begin position="138"/>
        <end position="197"/>
    </location>
</feature>
<dbReference type="EC" id="3.1.26.4" evidence="2"/>
<proteinExistence type="inferred from homology"/>
<dbReference type="InterPro" id="IPR051320">
    <property type="entry name" value="Viral_Replic_Matur_Polypro"/>
</dbReference>
<evidence type="ECO:0000259" key="4">
    <source>
        <dbReference type="Pfam" id="PF00078"/>
    </source>
</evidence>
<keyword evidence="6" id="KW-1185">Reference proteome</keyword>
<name>A0A9W2XX63_BETSP</name>
<dbReference type="InterPro" id="IPR041577">
    <property type="entry name" value="RT_RNaseH_2"/>
</dbReference>
<protein>
    <recommendedName>
        <fullName evidence="2">ribonuclease H</fullName>
        <ecNumber evidence="2">3.1.26.4</ecNumber>
    </recommendedName>
</protein>
<accession>A0A9W2XX63</accession>
<evidence type="ECO:0000256" key="2">
    <source>
        <dbReference type="ARBA" id="ARBA00012180"/>
    </source>
</evidence>
<dbReference type="KEGG" id="bspl:114858685"/>
<dbReference type="Gene3D" id="3.30.70.270">
    <property type="match status" value="2"/>
</dbReference>
<gene>
    <name evidence="7" type="primary">LOC114858685</name>
</gene>
<dbReference type="Pfam" id="PF00078">
    <property type="entry name" value="RVT_1"/>
    <property type="match status" value="1"/>
</dbReference>
<organism evidence="6 7">
    <name type="scientific">Betta splendens</name>
    <name type="common">Siamese fighting fish</name>
    <dbReference type="NCBI Taxonomy" id="158456"/>
    <lineage>
        <taxon>Eukaryota</taxon>
        <taxon>Metazoa</taxon>
        <taxon>Chordata</taxon>
        <taxon>Craniata</taxon>
        <taxon>Vertebrata</taxon>
        <taxon>Euteleostomi</taxon>
        <taxon>Actinopterygii</taxon>
        <taxon>Neopterygii</taxon>
        <taxon>Teleostei</taxon>
        <taxon>Neoteleostei</taxon>
        <taxon>Acanthomorphata</taxon>
        <taxon>Anabantaria</taxon>
        <taxon>Anabantiformes</taxon>
        <taxon>Anabantoidei</taxon>
        <taxon>Osphronemidae</taxon>
        <taxon>Betta</taxon>
    </lineage>
</organism>
<dbReference type="Gene3D" id="3.10.20.370">
    <property type="match status" value="1"/>
</dbReference>
<feature type="domain" description="Reverse transcriptase/retrotransposon-derived protein RNase H-like" evidence="5">
    <location>
        <begin position="674"/>
        <end position="757"/>
    </location>
</feature>
<evidence type="ECO:0000256" key="1">
    <source>
        <dbReference type="ARBA" id="ARBA00010879"/>
    </source>
</evidence>
<dbReference type="GeneID" id="114858685"/>
<dbReference type="PANTHER" id="PTHR33064:SF37">
    <property type="entry name" value="RIBONUCLEASE H"/>
    <property type="match status" value="1"/>
</dbReference>
<dbReference type="RefSeq" id="XP_055366241.1">
    <property type="nucleotide sequence ID" value="XM_055510266.1"/>
</dbReference>
<dbReference type="Proteomes" id="UP000515150">
    <property type="component" value="Chromosome 7"/>
</dbReference>
<dbReference type="FunFam" id="3.30.70.270:FF:000020">
    <property type="entry name" value="Transposon Tf2-6 polyprotein-like Protein"/>
    <property type="match status" value="1"/>
</dbReference>
<reference evidence="7" key="1">
    <citation type="submission" date="2025-08" db="UniProtKB">
        <authorList>
            <consortium name="RefSeq"/>
        </authorList>
    </citation>
    <scope>IDENTIFICATION</scope>
</reference>
<evidence type="ECO:0000259" key="5">
    <source>
        <dbReference type="Pfam" id="PF17919"/>
    </source>
</evidence>
<dbReference type="SUPFAM" id="SSF56672">
    <property type="entry name" value="DNA/RNA polymerases"/>
    <property type="match status" value="1"/>
</dbReference>
<sequence length="839" mass="91642">MGSGGGKHSTEETVDLTAPNVVLMKTKYGEAAVEPLDVWVQKFGFPPEGTFHMSYLMQAQKRMDFQMKKIMAKKRVSMKDLESAEKHLKALQIWKHEAECRERRGHCREGPFLNELSFDELQTNNSIKEIAHEGTALCSQTHAGPGPPVPPSASTVTHPSMAPPEAAPPHAAPACEPDPADDAPAGTDPASPRAPPFERFWTETDIWNAMSHLPPLKNSGKRFADYLKVLCEVYSPTLLELRKLLELKVGQDDWDRVSDTFPAGSYQRVDSDWAHGSNDNYRQALETLCSQIESAFPPRVDSAAAAACTQGADETASEHLARLTGAVNSYCGLEEPRYSGRECSPWERLLTDSFVKGLRSDIQGGARSIWTDWEDSRLLEGELRAICTENAIKAQQKCKEDKAQEDLLITEQSQFYVSWGRGWGQRRGGRHGRGWGQGRGGGGGGGGGRGWGEGRGGGGRGWGQGRGGGGGGGGGGRGWSPVPPDACWFSVVDLANAAFSVPVHAESQRWFGFRFKGGGYTFSRLSQGFCDTSAILSETVRASLGRLQLTHGTALLQYTDDLMICSPTRDRCETDTLALLKHLAAEGYKASRSKLQFVQEKVTYLGYAITAEGKSNTPERIEKIQNTSKPETKQQLRSFLGKVSSFRSFIPNYSAVEAPLRSIEPLEAQDEVTWTPEAERAFEDLKTASQTAPTLAFPDTSSPFTQTVDDRNGFMTSALLQKRGDTLRPVSYFSAKLDRGSAGLPPCLRAVAAAEKAVLASMKPVSGAALTLLSPHAVKLLLERKSSQLSPEKWEKYSTVLCDTPNITIERCYTLDPSTLLPMEGEPEEHDCVALLDEA</sequence>
<feature type="compositionally biased region" description="Gly residues" evidence="3">
    <location>
        <begin position="434"/>
        <end position="478"/>
    </location>
</feature>
<dbReference type="OrthoDB" id="8947436at2759"/>
<dbReference type="InterPro" id="IPR043502">
    <property type="entry name" value="DNA/RNA_pol_sf"/>
</dbReference>
<dbReference type="InterPro" id="IPR000477">
    <property type="entry name" value="RT_dom"/>
</dbReference>
<feature type="domain" description="Reverse transcriptase" evidence="4">
    <location>
        <begin position="486"/>
        <end position="609"/>
    </location>
</feature>
<dbReference type="GO" id="GO:0004523">
    <property type="term" value="F:RNA-DNA hybrid ribonuclease activity"/>
    <property type="evidence" value="ECO:0007669"/>
    <property type="project" value="UniProtKB-EC"/>
</dbReference>